<evidence type="ECO:0000256" key="8">
    <source>
        <dbReference type="ARBA" id="ARBA00023136"/>
    </source>
</evidence>
<comment type="caution">
    <text evidence="10">The sequence shown here is derived from an EMBL/GenBank/DDBJ whole genome shotgun (WGS) entry which is preliminary data.</text>
</comment>
<dbReference type="PANTHER" id="PTHR23500:SF574">
    <property type="entry name" value="SUGAR TRANSPORT PROTEIN 1"/>
    <property type="match status" value="1"/>
</dbReference>
<keyword evidence="7 9" id="KW-1133">Transmembrane helix</keyword>
<dbReference type="InterPro" id="IPR003663">
    <property type="entry name" value="Sugar/inositol_transpt"/>
</dbReference>
<dbReference type="AlphaFoldDB" id="A0AAD4SNE8"/>
<feature type="transmembrane region" description="Helical" evidence="9">
    <location>
        <begin position="254"/>
        <end position="276"/>
    </location>
</feature>
<dbReference type="PANTHER" id="PTHR23500">
    <property type="entry name" value="SOLUTE CARRIER FAMILY 2, FACILITATED GLUCOSE TRANSPORTER"/>
    <property type="match status" value="1"/>
</dbReference>
<accession>A0AAD4SNE8</accession>
<protein>
    <submittedName>
        <fullName evidence="10">Uncharacterized protein</fullName>
    </submittedName>
</protein>
<evidence type="ECO:0000256" key="1">
    <source>
        <dbReference type="ARBA" id="ARBA00004141"/>
    </source>
</evidence>
<dbReference type="GO" id="GO:0015293">
    <property type="term" value="F:symporter activity"/>
    <property type="evidence" value="ECO:0007669"/>
    <property type="project" value="UniProtKB-KW"/>
</dbReference>
<keyword evidence="8 9" id="KW-0472">Membrane</keyword>
<dbReference type="InterPro" id="IPR045262">
    <property type="entry name" value="STP/PLT_plant"/>
</dbReference>
<dbReference type="GO" id="GO:0015144">
    <property type="term" value="F:carbohydrate transmembrane transporter activity"/>
    <property type="evidence" value="ECO:0007669"/>
    <property type="project" value="InterPro"/>
</dbReference>
<keyword evidence="11" id="KW-1185">Reference proteome</keyword>
<keyword evidence="5 9" id="KW-0812">Transmembrane</keyword>
<dbReference type="Pfam" id="PF00083">
    <property type="entry name" value="Sugar_tr"/>
    <property type="match status" value="1"/>
</dbReference>
<evidence type="ECO:0000256" key="6">
    <source>
        <dbReference type="ARBA" id="ARBA00022847"/>
    </source>
</evidence>
<feature type="transmembrane region" description="Helical" evidence="9">
    <location>
        <begin position="118"/>
        <end position="140"/>
    </location>
</feature>
<dbReference type="GO" id="GO:0016020">
    <property type="term" value="C:membrane"/>
    <property type="evidence" value="ECO:0007669"/>
    <property type="project" value="UniProtKB-SubCell"/>
</dbReference>
<feature type="transmembrane region" description="Helical" evidence="9">
    <location>
        <begin position="317"/>
        <end position="335"/>
    </location>
</feature>
<dbReference type="InterPro" id="IPR005828">
    <property type="entry name" value="MFS_sugar_transport-like"/>
</dbReference>
<dbReference type="Proteomes" id="UP001202328">
    <property type="component" value="Unassembled WGS sequence"/>
</dbReference>
<evidence type="ECO:0000256" key="5">
    <source>
        <dbReference type="ARBA" id="ARBA00022692"/>
    </source>
</evidence>
<keyword evidence="6" id="KW-0769">Symport</keyword>
<dbReference type="PRINTS" id="PR00171">
    <property type="entry name" value="SUGRTRNSPORT"/>
</dbReference>
<evidence type="ECO:0000256" key="2">
    <source>
        <dbReference type="ARBA" id="ARBA00010992"/>
    </source>
</evidence>
<name>A0AAD4SNE8_9MAGN</name>
<feature type="transmembrane region" description="Helical" evidence="9">
    <location>
        <begin position="283"/>
        <end position="305"/>
    </location>
</feature>
<feature type="transmembrane region" description="Helical" evidence="9">
    <location>
        <begin position="79"/>
        <end position="97"/>
    </location>
</feature>
<comment type="subcellular location">
    <subcellularLocation>
        <location evidence="1">Membrane</location>
        <topology evidence="1">Multi-pass membrane protein</topology>
    </subcellularLocation>
</comment>
<feature type="transmembrane region" description="Helical" evidence="9">
    <location>
        <begin position="31"/>
        <end position="59"/>
    </location>
</feature>
<dbReference type="EMBL" id="JAJJMB010009426">
    <property type="protein sequence ID" value="KAI3914006.1"/>
    <property type="molecule type" value="Genomic_DNA"/>
</dbReference>
<keyword evidence="3" id="KW-0813">Transport</keyword>
<evidence type="ECO:0000256" key="7">
    <source>
        <dbReference type="ARBA" id="ARBA00022989"/>
    </source>
</evidence>
<evidence type="ECO:0000313" key="10">
    <source>
        <dbReference type="EMBL" id="KAI3914006.1"/>
    </source>
</evidence>
<dbReference type="Gene3D" id="1.20.1250.20">
    <property type="entry name" value="MFS general substrate transporter like domains"/>
    <property type="match status" value="2"/>
</dbReference>
<feature type="transmembrane region" description="Helical" evidence="9">
    <location>
        <begin position="222"/>
        <end position="242"/>
    </location>
</feature>
<keyword evidence="4" id="KW-0762">Sugar transport</keyword>
<feature type="transmembrane region" description="Helical" evidence="9">
    <location>
        <begin position="197"/>
        <end position="215"/>
    </location>
</feature>
<organism evidence="10 11">
    <name type="scientific">Papaver atlanticum</name>
    <dbReference type="NCBI Taxonomy" id="357466"/>
    <lineage>
        <taxon>Eukaryota</taxon>
        <taxon>Viridiplantae</taxon>
        <taxon>Streptophyta</taxon>
        <taxon>Embryophyta</taxon>
        <taxon>Tracheophyta</taxon>
        <taxon>Spermatophyta</taxon>
        <taxon>Magnoliopsida</taxon>
        <taxon>Ranunculales</taxon>
        <taxon>Papaveraceae</taxon>
        <taxon>Papaveroideae</taxon>
        <taxon>Papaver</taxon>
    </lineage>
</organism>
<dbReference type="InterPro" id="IPR036259">
    <property type="entry name" value="MFS_trans_sf"/>
</dbReference>
<evidence type="ECO:0000256" key="9">
    <source>
        <dbReference type="SAM" id="Phobius"/>
    </source>
</evidence>
<evidence type="ECO:0000256" key="3">
    <source>
        <dbReference type="ARBA" id="ARBA00022448"/>
    </source>
</evidence>
<reference evidence="10" key="1">
    <citation type="submission" date="2022-04" db="EMBL/GenBank/DDBJ databases">
        <title>A functionally conserved STORR gene fusion in Papaver species that diverged 16.8 million years ago.</title>
        <authorList>
            <person name="Catania T."/>
        </authorList>
    </citation>
    <scope>NUCLEOTIDE SEQUENCE</scope>
    <source>
        <strain evidence="10">S-188037</strain>
    </source>
</reference>
<comment type="similarity">
    <text evidence="2">Belongs to the major facilitator superfamily. Sugar transporter (TC 2.A.1.1) family.</text>
</comment>
<dbReference type="SUPFAM" id="SSF103473">
    <property type="entry name" value="MFS general substrate transporter"/>
    <property type="match status" value="1"/>
</dbReference>
<evidence type="ECO:0000256" key="4">
    <source>
        <dbReference type="ARBA" id="ARBA00022597"/>
    </source>
</evidence>
<evidence type="ECO:0000313" key="11">
    <source>
        <dbReference type="Proteomes" id="UP001202328"/>
    </source>
</evidence>
<proteinExistence type="inferred from homology"/>
<gene>
    <name evidence="10" type="ORF">MKW98_010818</name>
</gene>
<sequence>MRHQNGTGTPTDLHSAESKVSMNVENKKMSLIFVMACFIGITSGFLIGYMTGIIGELMFSTGFMNHLYPSDEAFTYDDIVMYSMVFSFFPAILYFSGSIGIDIRKRDFSRLDMRRHMILSGALVSIGSVVTIFNAVPIIFILGPNSFAMGFGIMYQGAQVYMCEMGFAHRNYLASLNFAFKMMIAIGGWGWEVSIGIAALLGAIISIGSFLLPYTPMSMIKLAFPLFQQLTGMNVIVIYSPYLLQAIRFQESATLTYTAVLGGVNVAATIIGIISVSRGCRRVFLIAGGVQICVGQIMLGILIWIKLGGATGTSDVYDYIIIATTCICVSGFAWSRGPLGWIFLSSHDDMSLLYPLKNNDQTKKKKKEKKKKKT</sequence>